<name>A0ABV9XU32_9PSEU</name>
<feature type="domain" description="Nudix hydrolase" evidence="5">
    <location>
        <begin position="26"/>
        <end position="157"/>
    </location>
</feature>
<evidence type="ECO:0000256" key="3">
    <source>
        <dbReference type="ARBA" id="ARBA00022842"/>
    </source>
</evidence>
<dbReference type="PANTHER" id="PTHR43046">
    <property type="entry name" value="GDP-MANNOSE MANNOSYL HYDROLASE"/>
    <property type="match status" value="1"/>
</dbReference>
<keyword evidence="3" id="KW-0460">Magnesium</keyword>
<dbReference type="PANTHER" id="PTHR43046:SF12">
    <property type="entry name" value="GDP-MANNOSE MANNOSYL HYDROLASE"/>
    <property type="match status" value="1"/>
</dbReference>
<dbReference type="EMBL" id="JBHSJB010000007">
    <property type="protein sequence ID" value="MFC5053854.1"/>
    <property type="molecule type" value="Genomic_DNA"/>
</dbReference>
<dbReference type="CDD" id="cd18876">
    <property type="entry name" value="NUDIX_Hydrolase"/>
    <property type="match status" value="1"/>
</dbReference>
<feature type="region of interest" description="Disordered" evidence="4">
    <location>
        <begin position="1"/>
        <end position="21"/>
    </location>
</feature>
<protein>
    <submittedName>
        <fullName evidence="6">NUDIX domain-containing protein</fullName>
    </submittedName>
</protein>
<gene>
    <name evidence="6" type="ORF">ACFPFM_08795</name>
</gene>
<keyword evidence="7" id="KW-1185">Reference proteome</keyword>
<organism evidence="6 7">
    <name type="scientific">Saccharothrix xinjiangensis</name>
    <dbReference type="NCBI Taxonomy" id="204798"/>
    <lineage>
        <taxon>Bacteria</taxon>
        <taxon>Bacillati</taxon>
        <taxon>Actinomycetota</taxon>
        <taxon>Actinomycetes</taxon>
        <taxon>Pseudonocardiales</taxon>
        <taxon>Pseudonocardiaceae</taxon>
        <taxon>Saccharothrix</taxon>
    </lineage>
</organism>
<dbReference type="Proteomes" id="UP001595833">
    <property type="component" value="Unassembled WGS sequence"/>
</dbReference>
<evidence type="ECO:0000313" key="7">
    <source>
        <dbReference type="Proteomes" id="UP001595833"/>
    </source>
</evidence>
<feature type="compositionally biased region" description="Acidic residues" evidence="4">
    <location>
        <begin position="1"/>
        <end position="11"/>
    </location>
</feature>
<evidence type="ECO:0000313" key="6">
    <source>
        <dbReference type="EMBL" id="MFC5053854.1"/>
    </source>
</evidence>
<dbReference type="RefSeq" id="WP_344036728.1">
    <property type="nucleotide sequence ID" value="NZ_BAAAKE010000005.1"/>
</dbReference>
<evidence type="ECO:0000256" key="2">
    <source>
        <dbReference type="ARBA" id="ARBA00022801"/>
    </source>
</evidence>
<dbReference type="SUPFAM" id="SSF55811">
    <property type="entry name" value="Nudix"/>
    <property type="match status" value="1"/>
</dbReference>
<proteinExistence type="predicted"/>
<evidence type="ECO:0000256" key="4">
    <source>
        <dbReference type="SAM" id="MobiDB-lite"/>
    </source>
</evidence>
<comment type="cofactor">
    <cofactor evidence="1">
        <name>Mg(2+)</name>
        <dbReference type="ChEBI" id="CHEBI:18420"/>
    </cofactor>
</comment>
<dbReference type="InterPro" id="IPR015797">
    <property type="entry name" value="NUDIX_hydrolase-like_dom_sf"/>
</dbReference>
<evidence type="ECO:0000259" key="5">
    <source>
        <dbReference type="PROSITE" id="PS51462"/>
    </source>
</evidence>
<dbReference type="Pfam" id="PF00293">
    <property type="entry name" value="NUDIX"/>
    <property type="match status" value="1"/>
</dbReference>
<keyword evidence="2" id="KW-0378">Hydrolase</keyword>
<reference evidence="7" key="1">
    <citation type="journal article" date="2019" name="Int. J. Syst. Evol. Microbiol.">
        <title>The Global Catalogue of Microorganisms (GCM) 10K type strain sequencing project: providing services to taxonomists for standard genome sequencing and annotation.</title>
        <authorList>
            <consortium name="The Broad Institute Genomics Platform"/>
            <consortium name="The Broad Institute Genome Sequencing Center for Infectious Disease"/>
            <person name="Wu L."/>
            <person name="Ma J."/>
        </authorList>
    </citation>
    <scope>NUCLEOTIDE SEQUENCE [LARGE SCALE GENOMIC DNA]</scope>
    <source>
        <strain evidence="7">KCTC 12848</strain>
    </source>
</reference>
<evidence type="ECO:0000256" key="1">
    <source>
        <dbReference type="ARBA" id="ARBA00001946"/>
    </source>
</evidence>
<dbReference type="InterPro" id="IPR000086">
    <property type="entry name" value="NUDIX_hydrolase_dom"/>
</dbReference>
<dbReference type="Gene3D" id="3.90.79.10">
    <property type="entry name" value="Nucleoside Triphosphate Pyrophosphohydrolase"/>
    <property type="match status" value="1"/>
</dbReference>
<dbReference type="PROSITE" id="PS51462">
    <property type="entry name" value="NUDIX"/>
    <property type="match status" value="1"/>
</dbReference>
<comment type="caution">
    <text evidence="6">The sequence shown here is derived from an EMBL/GenBank/DDBJ whole genome shotgun (WGS) entry which is preliminary data.</text>
</comment>
<accession>A0ABV9XU32</accession>
<sequence length="173" mass="18619">MAVDQPEDAPGSEDAPGRLPHDSFPMAILSAGVLFFDETGRVMLVRPTYKPDWGIPGGVVEASLGETPLQAAHREVAEELGIDVLVGPVLTIDSVPAADGHPARLAFVFDGGVLGPEQLELIRFQDGEVAETRFCDLDQVGRLLPPRLTRRVLSSIAARRGQGPWPVYLHHGN</sequence>